<keyword evidence="1" id="KW-0812">Transmembrane</keyword>
<dbReference type="AlphaFoldDB" id="A0A7X0MLK6"/>
<dbReference type="GO" id="GO:0000155">
    <property type="term" value="F:phosphorelay sensor kinase activity"/>
    <property type="evidence" value="ECO:0007669"/>
    <property type="project" value="InterPro"/>
</dbReference>
<dbReference type="Pfam" id="PF06580">
    <property type="entry name" value="His_kinase"/>
    <property type="match status" value="1"/>
</dbReference>
<evidence type="ECO:0000259" key="2">
    <source>
        <dbReference type="Pfam" id="PF06580"/>
    </source>
</evidence>
<evidence type="ECO:0000313" key="3">
    <source>
        <dbReference type="EMBL" id="MBB6503747.1"/>
    </source>
</evidence>
<reference evidence="3 4" key="2">
    <citation type="submission" date="2020-08" db="EMBL/GenBank/DDBJ databases">
        <authorList>
            <person name="Partida-Martinez L."/>
            <person name="Huntemann M."/>
            <person name="Clum A."/>
            <person name="Wang J."/>
            <person name="Palaniappan K."/>
            <person name="Ritter S."/>
            <person name="Chen I.-M."/>
            <person name="Stamatis D."/>
            <person name="Reddy T."/>
            <person name="O'Malley R."/>
            <person name="Daum C."/>
            <person name="Shapiro N."/>
            <person name="Ivanova N."/>
            <person name="Kyrpides N."/>
            <person name="Woyke T."/>
        </authorList>
    </citation>
    <scope>NUCLEOTIDE SEQUENCE [LARGE SCALE GENOMIC DNA]</scope>
    <source>
        <strain evidence="3 4">AS3.13</strain>
    </source>
</reference>
<dbReference type="InterPro" id="IPR036890">
    <property type="entry name" value="HATPase_C_sf"/>
</dbReference>
<name>A0A7X0MLK6_9SPHN</name>
<feature type="transmembrane region" description="Helical" evidence="1">
    <location>
        <begin position="27"/>
        <end position="48"/>
    </location>
</feature>
<keyword evidence="1" id="KW-0472">Membrane</keyword>
<dbReference type="Gene3D" id="3.30.565.10">
    <property type="entry name" value="Histidine kinase-like ATPase, C-terminal domain"/>
    <property type="match status" value="1"/>
</dbReference>
<keyword evidence="3" id="KW-0808">Transferase</keyword>
<dbReference type="InterPro" id="IPR050640">
    <property type="entry name" value="Bact_2-comp_sensor_kinase"/>
</dbReference>
<dbReference type="PANTHER" id="PTHR34220:SF9">
    <property type="entry name" value="SIGNAL TRANSDUCTION HISTIDINE KINASE INTERNAL REGION DOMAIN-CONTAINING PROTEIN"/>
    <property type="match status" value="1"/>
</dbReference>
<protein>
    <submittedName>
        <fullName evidence="3">Two-component system sensor histidine kinase AlgZ</fullName>
        <ecNumber evidence="3">2.7.13.3</ecNumber>
    </submittedName>
</protein>
<dbReference type="GO" id="GO:0016020">
    <property type="term" value="C:membrane"/>
    <property type="evidence" value="ECO:0007669"/>
    <property type="project" value="InterPro"/>
</dbReference>
<reference evidence="3 4" key="1">
    <citation type="submission" date="2020-08" db="EMBL/GenBank/DDBJ databases">
        <title>The Agave Microbiome: Exploring the role of microbial communities in plant adaptations to desert environments.</title>
        <authorList>
            <person name="Partida-Martinez L.P."/>
        </authorList>
    </citation>
    <scope>NUCLEOTIDE SEQUENCE [LARGE SCALE GENOMIC DNA]</scope>
    <source>
        <strain evidence="3 4">AS3.13</strain>
    </source>
</reference>
<dbReference type="EMBL" id="JACHBT010000003">
    <property type="protein sequence ID" value="MBB6503747.1"/>
    <property type="molecule type" value="Genomic_DNA"/>
</dbReference>
<keyword evidence="1" id="KW-1133">Transmembrane helix</keyword>
<evidence type="ECO:0000256" key="1">
    <source>
        <dbReference type="SAM" id="Phobius"/>
    </source>
</evidence>
<dbReference type="InterPro" id="IPR010559">
    <property type="entry name" value="Sig_transdc_His_kin_internal"/>
</dbReference>
<evidence type="ECO:0000313" key="4">
    <source>
        <dbReference type="Proteomes" id="UP000522313"/>
    </source>
</evidence>
<keyword evidence="3" id="KW-0418">Kinase</keyword>
<feature type="domain" description="Signal transduction histidine kinase internal region" evidence="2">
    <location>
        <begin position="142"/>
        <end position="215"/>
    </location>
</feature>
<comment type="caution">
    <text evidence="3">The sequence shown here is derived from an EMBL/GenBank/DDBJ whole genome shotgun (WGS) entry which is preliminary data.</text>
</comment>
<dbReference type="EC" id="2.7.13.3" evidence="3"/>
<dbReference type="RefSeq" id="WP_184504160.1">
    <property type="nucleotide sequence ID" value="NZ_JACHBT010000003.1"/>
</dbReference>
<organism evidence="3 4">
    <name type="scientific">Sphingomonas endophytica</name>
    <dbReference type="NCBI Taxonomy" id="869719"/>
    <lineage>
        <taxon>Bacteria</taxon>
        <taxon>Pseudomonadati</taxon>
        <taxon>Pseudomonadota</taxon>
        <taxon>Alphaproteobacteria</taxon>
        <taxon>Sphingomonadales</taxon>
        <taxon>Sphingomonadaceae</taxon>
        <taxon>Sphingomonas</taxon>
    </lineage>
</organism>
<dbReference type="Proteomes" id="UP000522313">
    <property type="component" value="Unassembled WGS sequence"/>
</dbReference>
<feature type="transmembrane region" description="Helical" evidence="1">
    <location>
        <begin position="60"/>
        <end position="82"/>
    </location>
</feature>
<dbReference type="PANTHER" id="PTHR34220">
    <property type="entry name" value="SENSOR HISTIDINE KINASE YPDA"/>
    <property type="match status" value="1"/>
</dbReference>
<dbReference type="SUPFAM" id="SSF55874">
    <property type="entry name" value="ATPase domain of HSP90 chaperone/DNA topoisomerase II/histidine kinase"/>
    <property type="match status" value="1"/>
</dbReference>
<accession>A0A7X0MLK6</accession>
<proteinExistence type="predicted"/>
<feature type="transmembrane region" description="Helical" evidence="1">
    <location>
        <begin position="102"/>
        <end position="129"/>
    </location>
</feature>
<gene>
    <name evidence="3" type="ORF">F4693_000702</name>
</gene>
<sequence>MALAYAPAVWLVGAAQGQRASLPETLGAMAVFFLPWAWSTPTLLRLSAGLPLMPGRTARSLPLLGLAGIIVIPTITAVGLGLEVVLGWALGSRAPSSMVQLATGVAITSFFSVPVYCAVVGIGQTLVWVDRTRHRERMLSRARLETLRAQINPHFLFNALGAVAELAHRDATAAQNAIARLADVLRTTLANDAEEATLAEEVALTKDHIELHRLLLPAELDVRMTMSDQAWTARVPALLLQPLAENAFVHGLGRLAESGWLTITGSVDDGRLVIEIANAVADANLSSRGLGLGLVGVRERLTAWNDGSGTMTVERRPDRFVVRIDMPHIDGRLEP</sequence>